<reference evidence="2" key="1">
    <citation type="submission" date="2015-04" db="EMBL/GenBank/DDBJ databases">
        <title>The genome sequence of the plant pathogenic Rhizarian Plasmodiophora brassicae reveals insights in its biotrophic life cycle and the origin of chitin synthesis.</title>
        <authorList>
            <person name="Schwelm A."/>
            <person name="Fogelqvist J."/>
            <person name="Knaust A."/>
            <person name="Julke S."/>
            <person name="Lilja T."/>
            <person name="Dhandapani V."/>
            <person name="Bonilla-Rosso G."/>
            <person name="Karlsson M."/>
            <person name="Shevchenko A."/>
            <person name="Choi S.R."/>
            <person name="Kim H.G."/>
            <person name="Park J.Y."/>
            <person name="Lim Y.P."/>
            <person name="Ludwig-Muller J."/>
            <person name="Dixelius C."/>
        </authorList>
    </citation>
    <scope>NUCLEOTIDE SEQUENCE</scope>
    <source>
        <tissue evidence="2">Potato root galls</tissue>
    </source>
</reference>
<dbReference type="EMBL" id="HACM01012704">
    <property type="protein sequence ID" value="CRZ13146.1"/>
    <property type="molecule type" value="Transcribed_RNA"/>
</dbReference>
<feature type="compositionally biased region" description="Basic and acidic residues" evidence="1">
    <location>
        <begin position="34"/>
        <end position="45"/>
    </location>
</feature>
<dbReference type="AlphaFoldDB" id="A0A0H5RHC4"/>
<name>A0A0H5RHC4_9EUKA</name>
<proteinExistence type="predicted"/>
<evidence type="ECO:0000313" key="2">
    <source>
        <dbReference type="EMBL" id="CRZ13146.1"/>
    </source>
</evidence>
<feature type="non-terminal residue" evidence="2">
    <location>
        <position position="119"/>
    </location>
</feature>
<organism evidence="2">
    <name type="scientific">Spongospora subterranea</name>
    <dbReference type="NCBI Taxonomy" id="70186"/>
    <lineage>
        <taxon>Eukaryota</taxon>
        <taxon>Sar</taxon>
        <taxon>Rhizaria</taxon>
        <taxon>Endomyxa</taxon>
        <taxon>Phytomyxea</taxon>
        <taxon>Plasmodiophorida</taxon>
        <taxon>Plasmodiophoridae</taxon>
        <taxon>Spongospora</taxon>
    </lineage>
</organism>
<sequence>YLSNDGDCQREDPSPPAIGVFSDSLCTPGPDPGTGRRRDCSRRVDVPPADSNMNEICVVISCQSPNGCNVNATIRLEGEGSIRKYAKIIEPEGNDRARSPSELPQVWVMIGFSIAVTFI</sequence>
<feature type="non-terminal residue" evidence="2">
    <location>
        <position position="1"/>
    </location>
</feature>
<evidence type="ECO:0000256" key="1">
    <source>
        <dbReference type="SAM" id="MobiDB-lite"/>
    </source>
</evidence>
<feature type="region of interest" description="Disordered" evidence="1">
    <location>
        <begin position="1"/>
        <end position="46"/>
    </location>
</feature>
<accession>A0A0H5RHC4</accession>
<protein>
    <submittedName>
        <fullName evidence="2">Uncharacterized protein</fullName>
    </submittedName>
</protein>